<accession>M3ACV3</accession>
<protein>
    <submittedName>
        <fullName evidence="6">ABC-type nitrate/sulfonate/bicarbonate transport system protein</fullName>
    </submittedName>
</protein>
<evidence type="ECO:0000256" key="3">
    <source>
        <dbReference type="ARBA" id="ARBA00022475"/>
    </source>
</evidence>
<evidence type="ECO:0000313" key="6">
    <source>
        <dbReference type="EMBL" id="EME70588.1"/>
    </source>
</evidence>
<dbReference type="PANTHER" id="PTHR30024:SF43">
    <property type="entry name" value="BLL4572 PROTEIN"/>
    <property type="match status" value="1"/>
</dbReference>
<comment type="caution">
    <text evidence="6">The sequence shown here is derived from an EMBL/GenBank/DDBJ whole genome shotgun (WGS) entry which is preliminary data.</text>
</comment>
<evidence type="ECO:0000256" key="5">
    <source>
        <dbReference type="ARBA" id="ARBA00023136"/>
    </source>
</evidence>
<organism evidence="6 7">
    <name type="scientific">Paramagnetospirillum caucaseum</name>
    <dbReference type="NCBI Taxonomy" id="1244869"/>
    <lineage>
        <taxon>Bacteria</taxon>
        <taxon>Pseudomonadati</taxon>
        <taxon>Pseudomonadota</taxon>
        <taxon>Alphaproteobacteria</taxon>
        <taxon>Rhodospirillales</taxon>
        <taxon>Magnetospirillaceae</taxon>
        <taxon>Paramagnetospirillum</taxon>
    </lineage>
</organism>
<keyword evidence="3" id="KW-1003">Cell membrane</keyword>
<name>M3ACV3_9PROT</name>
<dbReference type="eggNOG" id="COG0715">
    <property type="taxonomic scope" value="Bacteria"/>
</dbReference>
<evidence type="ECO:0000256" key="2">
    <source>
        <dbReference type="ARBA" id="ARBA00022448"/>
    </source>
</evidence>
<sequence length="405" mass="43331">MEKTRLKLGIVPLIDAAPLVVAKERGFFAEMGLDVELSREASWASIRDKVAVGALDGAQMLAPMPLAMSLGLSPLKLPMAAGMALSLGGNTITIGNALWERMEQADPESMAVRPVSARALKRVIEADKACGRPPMTFATVYPYSPHAAELRLWMEAAGIDTRTDVLLTVVPPSQMISFLSAGNIVGYAVGEPWGSLAVRMSLGRTAAASADIFAGRLEKVFAVTQAWAETYPETHLAVLRALISAAIWCDGNRSELAGLLAQPQYVNAPVEALLAPLLGENGLPGDLLVFHAHAANFPWRSQAMWYLEMMKRWDMAPAALDTRAAAEAVFRPDLYRVAALALGLGVPLTDYKTEGTHAAPWTLLKATGPMEMGPDLLLGGLTFDPFTSRVTALPPTARTESGDLT</sequence>
<keyword evidence="2" id="KW-0813">Transport</keyword>
<keyword evidence="4" id="KW-0997">Cell inner membrane</keyword>
<reference evidence="6 7" key="1">
    <citation type="journal article" date="2014" name="Genome Announc.">
        <title>Draft Genome Sequence of Magnetospirillum sp. Strain SO-1, a Freshwater Magnetotactic Bacterium Isolated from the Ol'khovka River, Russia.</title>
        <authorList>
            <person name="Grouzdev D.S."/>
            <person name="Dziuba M.V."/>
            <person name="Sukhacheva M.S."/>
            <person name="Mardanov A.V."/>
            <person name="Beletskiy A.V."/>
            <person name="Kuznetsov B.B."/>
            <person name="Skryabin K.G."/>
        </authorList>
    </citation>
    <scope>NUCLEOTIDE SEQUENCE [LARGE SCALE GENOMIC DNA]</scope>
    <source>
        <strain evidence="6 7">SO-1</strain>
    </source>
</reference>
<comment type="subcellular location">
    <subcellularLocation>
        <location evidence="1">Endomembrane system</location>
    </subcellularLocation>
</comment>
<keyword evidence="5" id="KW-0472">Membrane</keyword>
<dbReference type="STRING" id="1244869.H261_07473"/>
<gene>
    <name evidence="6" type="ORF">H261_07473</name>
</gene>
<dbReference type="EMBL" id="AONQ01000015">
    <property type="protein sequence ID" value="EME70588.1"/>
    <property type="molecule type" value="Genomic_DNA"/>
</dbReference>
<evidence type="ECO:0000256" key="4">
    <source>
        <dbReference type="ARBA" id="ARBA00022519"/>
    </source>
</evidence>
<dbReference type="Pfam" id="PF13379">
    <property type="entry name" value="NMT1_2"/>
    <property type="match status" value="1"/>
</dbReference>
<keyword evidence="7" id="KW-1185">Reference proteome</keyword>
<dbReference type="CDD" id="cd13553">
    <property type="entry name" value="PBP2_NrtA_CpmA_like"/>
    <property type="match status" value="1"/>
</dbReference>
<evidence type="ECO:0000313" key="7">
    <source>
        <dbReference type="Proteomes" id="UP000011744"/>
    </source>
</evidence>
<dbReference type="PATRIC" id="fig|1244869.3.peg.1511"/>
<dbReference type="Proteomes" id="UP000011744">
    <property type="component" value="Unassembled WGS sequence"/>
</dbReference>
<dbReference type="SUPFAM" id="SSF53850">
    <property type="entry name" value="Periplasmic binding protein-like II"/>
    <property type="match status" value="1"/>
</dbReference>
<dbReference type="Gene3D" id="3.40.190.10">
    <property type="entry name" value="Periplasmic binding protein-like II"/>
    <property type="match status" value="2"/>
</dbReference>
<dbReference type="GO" id="GO:0012505">
    <property type="term" value="C:endomembrane system"/>
    <property type="evidence" value="ECO:0007669"/>
    <property type="project" value="UniProtKB-SubCell"/>
</dbReference>
<evidence type="ECO:0000256" key="1">
    <source>
        <dbReference type="ARBA" id="ARBA00004308"/>
    </source>
</evidence>
<dbReference type="PANTHER" id="PTHR30024">
    <property type="entry name" value="ALIPHATIC SULFONATES-BINDING PROTEIN-RELATED"/>
    <property type="match status" value="1"/>
</dbReference>
<proteinExistence type="predicted"/>
<dbReference type="InterPro" id="IPR044527">
    <property type="entry name" value="NrtA/CpmA_ABC-bd_dom"/>
</dbReference>
<dbReference type="AlphaFoldDB" id="M3ACV3"/>